<dbReference type="EMBL" id="JBHMAG010000002">
    <property type="protein sequence ID" value="MFB9750260.1"/>
    <property type="molecule type" value="Genomic_DNA"/>
</dbReference>
<reference evidence="5 6" key="1">
    <citation type="submission" date="2024-09" db="EMBL/GenBank/DDBJ databases">
        <authorList>
            <person name="Sun Q."/>
            <person name="Mori K."/>
        </authorList>
    </citation>
    <scope>NUCLEOTIDE SEQUENCE [LARGE SCALE GENOMIC DNA]</scope>
    <source>
        <strain evidence="5 6">JCM 12520</strain>
    </source>
</reference>
<dbReference type="PANTHER" id="PTHR43649">
    <property type="entry name" value="ARABINOSE-BINDING PROTEIN-RELATED"/>
    <property type="match status" value="1"/>
</dbReference>
<dbReference type="SUPFAM" id="SSF53850">
    <property type="entry name" value="Periplasmic binding protein-like II"/>
    <property type="match status" value="1"/>
</dbReference>
<dbReference type="Pfam" id="PF01547">
    <property type="entry name" value="SBP_bac_1"/>
    <property type="match status" value="1"/>
</dbReference>
<keyword evidence="1" id="KW-0805">Transcription regulation</keyword>
<dbReference type="Pfam" id="PF00392">
    <property type="entry name" value="GntR"/>
    <property type="match status" value="1"/>
</dbReference>
<evidence type="ECO:0000313" key="5">
    <source>
        <dbReference type="EMBL" id="MFB9750260.1"/>
    </source>
</evidence>
<gene>
    <name evidence="5" type="ORF">ACFFNY_01630</name>
</gene>
<evidence type="ECO:0000256" key="2">
    <source>
        <dbReference type="ARBA" id="ARBA00023125"/>
    </source>
</evidence>
<evidence type="ECO:0000313" key="6">
    <source>
        <dbReference type="Proteomes" id="UP001589619"/>
    </source>
</evidence>
<dbReference type="InterPro" id="IPR000524">
    <property type="entry name" value="Tscrpt_reg_HTH_GntR"/>
</dbReference>
<proteinExistence type="predicted"/>
<evidence type="ECO:0000259" key="4">
    <source>
        <dbReference type="PROSITE" id="PS50949"/>
    </source>
</evidence>
<dbReference type="SMART" id="SM00345">
    <property type="entry name" value="HTH_GNTR"/>
    <property type="match status" value="1"/>
</dbReference>
<comment type="caution">
    <text evidence="5">The sequence shown here is derived from an EMBL/GenBank/DDBJ whole genome shotgun (WGS) entry which is preliminary data.</text>
</comment>
<keyword evidence="3" id="KW-0804">Transcription</keyword>
<accession>A0ABV5VQ31</accession>
<evidence type="ECO:0000256" key="1">
    <source>
        <dbReference type="ARBA" id="ARBA00023015"/>
    </source>
</evidence>
<sequence length="464" mass="53450">MEEQSGRKHFRERMENMVRTIREEIATGKLKDGQFLPSEKAYAKAYKLSNKSVRQGLDILVSERLVEKIPRVGNKVVRRAANVQSTLKFGYYPSLLGQAALETLIEQFHNRHPDIQVQLVPLPSSHTSQALKPLLADGGIDLLTMSASGFADFAENGDMEEFETLEPVPHIYRFLTEAMSHNGRLKMQPFIFSPLILCYNRSHFRKKDVPEPDSSWRWDDLFEYAAMLSEEKERVGFYFHFPSYNRWPVFLLQSGMTFRRDEEGSMKLTGTSLLDGLRLCQRLMASQNHFPLLLSEKEADAEKLFFAGKVSMIMTTYFSLDAYRHHPAVKYDIAPLPYGNENRTLLLSIGLAVSRRSERKDSARLLLDFLVCYRSQLTIRQNTLSIPSLKPAAEWSGAESMYRPSRFHLYREIIPTFALHSSLKLSIDELQMFQSEARLYWSGLEAEEVLLERLERVLSRTVSV</sequence>
<dbReference type="Proteomes" id="UP001589619">
    <property type="component" value="Unassembled WGS sequence"/>
</dbReference>
<keyword evidence="2" id="KW-0238">DNA-binding</keyword>
<keyword evidence="6" id="KW-1185">Reference proteome</keyword>
<evidence type="ECO:0000256" key="3">
    <source>
        <dbReference type="ARBA" id="ARBA00023163"/>
    </source>
</evidence>
<feature type="domain" description="HTH gntR-type" evidence="4">
    <location>
        <begin position="11"/>
        <end position="79"/>
    </location>
</feature>
<dbReference type="Gene3D" id="1.10.10.10">
    <property type="entry name" value="Winged helix-like DNA-binding domain superfamily/Winged helix DNA-binding domain"/>
    <property type="match status" value="1"/>
</dbReference>
<dbReference type="InterPro" id="IPR036388">
    <property type="entry name" value="WH-like_DNA-bd_sf"/>
</dbReference>
<dbReference type="SUPFAM" id="SSF46785">
    <property type="entry name" value="Winged helix' DNA-binding domain"/>
    <property type="match status" value="1"/>
</dbReference>
<dbReference type="InterPro" id="IPR050490">
    <property type="entry name" value="Bact_solute-bd_prot1"/>
</dbReference>
<dbReference type="Gene3D" id="3.40.190.10">
    <property type="entry name" value="Periplasmic binding protein-like II"/>
    <property type="match status" value="1"/>
</dbReference>
<dbReference type="PANTHER" id="PTHR43649:SF12">
    <property type="entry name" value="DIACETYLCHITOBIOSE BINDING PROTEIN DASA"/>
    <property type="match status" value="1"/>
</dbReference>
<dbReference type="RefSeq" id="WP_344916944.1">
    <property type="nucleotide sequence ID" value="NZ_BAAAYO010000021.1"/>
</dbReference>
<organism evidence="5 6">
    <name type="scientific">Paenibacillus hodogayensis</name>
    <dbReference type="NCBI Taxonomy" id="279208"/>
    <lineage>
        <taxon>Bacteria</taxon>
        <taxon>Bacillati</taxon>
        <taxon>Bacillota</taxon>
        <taxon>Bacilli</taxon>
        <taxon>Bacillales</taxon>
        <taxon>Paenibacillaceae</taxon>
        <taxon>Paenibacillus</taxon>
    </lineage>
</organism>
<dbReference type="InterPro" id="IPR006059">
    <property type="entry name" value="SBP"/>
</dbReference>
<dbReference type="InterPro" id="IPR036390">
    <property type="entry name" value="WH_DNA-bd_sf"/>
</dbReference>
<name>A0ABV5VQ31_9BACL</name>
<dbReference type="PROSITE" id="PS50949">
    <property type="entry name" value="HTH_GNTR"/>
    <property type="match status" value="1"/>
</dbReference>
<protein>
    <submittedName>
        <fullName evidence="5">Extracellular solute-binding protein</fullName>
    </submittedName>
</protein>